<name>A0ABP5UB26_9ACTN</name>
<sequence>MIQVTRQGGNLAGTLDQVEVRTTTATAVTPTHAAFTGTVDGTAITLTFPGGLGFVTNISGTMSDDTMTLQAPQGDGTVTPVTLKPSTIDAYNSLVGVVQASAAANLDALRASIAASEQAATRQRTEQGIQSAADTVSRDMDSVRTAISNAPDFSGFEGDVNDASGYLQQSRTYATSADSEPDQAAACDDAHTARDYANAVHDEANGVHDEANSVDEHIADVTSAVSRLNDDLTTFQGKAAALPAFAPLIPPDLDKIKALRDEAVKQTGGWKAKADNYHNQVASFVTQADAVAAKAEQRHC</sequence>
<dbReference type="Proteomes" id="UP001501444">
    <property type="component" value="Unassembled WGS sequence"/>
</dbReference>
<keyword evidence="2" id="KW-1185">Reference proteome</keyword>
<protein>
    <submittedName>
        <fullName evidence="1">Uncharacterized protein</fullName>
    </submittedName>
</protein>
<evidence type="ECO:0000313" key="1">
    <source>
        <dbReference type="EMBL" id="GAA2375208.1"/>
    </source>
</evidence>
<accession>A0ABP5UB26</accession>
<dbReference type="EMBL" id="BAAARV010000078">
    <property type="protein sequence ID" value="GAA2375208.1"/>
    <property type="molecule type" value="Genomic_DNA"/>
</dbReference>
<organism evidence="1 2">
    <name type="scientific">Dactylosporangium salmoneum</name>
    <dbReference type="NCBI Taxonomy" id="53361"/>
    <lineage>
        <taxon>Bacteria</taxon>
        <taxon>Bacillati</taxon>
        <taxon>Actinomycetota</taxon>
        <taxon>Actinomycetes</taxon>
        <taxon>Micromonosporales</taxon>
        <taxon>Micromonosporaceae</taxon>
        <taxon>Dactylosporangium</taxon>
    </lineage>
</organism>
<proteinExistence type="predicted"/>
<gene>
    <name evidence="1" type="ORF">GCM10010170_078610</name>
</gene>
<comment type="caution">
    <text evidence="1">The sequence shown here is derived from an EMBL/GenBank/DDBJ whole genome shotgun (WGS) entry which is preliminary data.</text>
</comment>
<evidence type="ECO:0000313" key="2">
    <source>
        <dbReference type="Proteomes" id="UP001501444"/>
    </source>
</evidence>
<reference evidence="2" key="1">
    <citation type="journal article" date="2019" name="Int. J. Syst. Evol. Microbiol.">
        <title>The Global Catalogue of Microorganisms (GCM) 10K type strain sequencing project: providing services to taxonomists for standard genome sequencing and annotation.</title>
        <authorList>
            <consortium name="The Broad Institute Genomics Platform"/>
            <consortium name="The Broad Institute Genome Sequencing Center for Infectious Disease"/>
            <person name="Wu L."/>
            <person name="Ma J."/>
        </authorList>
    </citation>
    <scope>NUCLEOTIDE SEQUENCE [LARGE SCALE GENOMIC DNA]</scope>
    <source>
        <strain evidence="2">JCM 3272</strain>
    </source>
</reference>
<dbReference type="RefSeq" id="WP_344617726.1">
    <property type="nucleotide sequence ID" value="NZ_BAAARV010000078.1"/>
</dbReference>